<evidence type="ECO:0000313" key="2">
    <source>
        <dbReference type="EMBL" id="MQM06431.1"/>
    </source>
</evidence>
<organism evidence="2 3">
    <name type="scientific">Colocasia esculenta</name>
    <name type="common">Wild taro</name>
    <name type="synonym">Arum esculentum</name>
    <dbReference type="NCBI Taxonomy" id="4460"/>
    <lineage>
        <taxon>Eukaryota</taxon>
        <taxon>Viridiplantae</taxon>
        <taxon>Streptophyta</taxon>
        <taxon>Embryophyta</taxon>
        <taxon>Tracheophyta</taxon>
        <taxon>Spermatophyta</taxon>
        <taxon>Magnoliopsida</taxon>
        <taxon>Liliopsida</taxon>
        <taxon>Araceae</taxon>
        <taxon>Aroideae</taxon>
        <taxon>Colocasieae</taxon>
        <taxon>Colocasia</taxon>
    </lineage>
</organism>
<protein>
    <submittedName>
        <fullName evidence="2">Uncharacterized protein</fullName>
    </submittedName>
</protein>
<dbReference type="EMBL" id="NMUH01003624">
    <property type="protein sequence ID" value="MQM06431.1"/>
    <property type="molecule type" value="Genomic_DNA"/>
</dbReference>
<evidence type="ECO:0000313" key="3">
    <source>
        <dbReference type="Proteomes" id="UP000652761"/>
    </source>
</evidence>
<proteinExistence type="predicted"/>
<keyword evidence="3" id="KW-1185">Reference proteome</keyword>
<dbReference type="Proteomes" id="UP000652761">
    <property type="component" value="Unassembled WGS sequence"/>
</dbReference>
<dbReference type="AlphaFoldDB" id="A0A843WLN2"/>
<reference evidence="2" key="1">
    <citation type="submission" date="2017-07" db="EMBL/GenBank/DDBJ databases">
        <title>Taro Niue Genome Assembly and Annotation.</title>
        <authorList>
            <person name="Atibalentja N."/>
            <person name="Keating K."/>
            <person name="Fields C.J."/>
        </authorList>
    </citation>
    <scope>NUCLEOTIDE SEQUENCE</scope>
    <source>
        <strain evidence="2">Niue_2</strain>
        <tissue evidence="2">Leaf</tissue>
    </source>
</reference>
<evidence type="ECO:0000256" key="1">
    <source>
        <dbReference type="SAM" id="MobiDB-lite"/>
    </source>
</evidence>
<feature type="region of interest" description="Disordered" evidence="1">
    <location>
        <begin position="46"/>
        <end position="78"/>
    </location>
</feature>
<accession>A0A843WLN2</accession>
<comment type="caution">
    <text evidence="2">The sequence shown here is derived from an EMBL/GenBank/DDBJ whole genome shotgun (WGS) entry which is preliminary data.</text>
</comment>
<gene>
    <name evidence="2" type="ORF">Taro_039254</name>
</gene>
<sequence>MGRSWGGRRWGRRWGEMGETLVRDSELGATPDGDGVDGRRRCRTEMGAMSVGAVDDAGRRRGRHGDNAGRRRRRDRGDAGRCWGQCWLELGATPDIEMGEKASRRGRVGKVEMTGQWSEAHMGCTEMGKEGRRATNLGVGRLAYVSYIRASCADCYLYGEEDDGALHLPTMSAISVGGKRVLFLSHALWPLVHVALCLSFCWNSSQGGIEDNWFQEFSGWCLPMMVCTTLGYPKCY</sequence>
<feature type="compositionally biased region" description="Basic and acidic residues" evidence="1">
    <location>
        <begin position="56"/>
        <end position="78"/>
    </location>
</feature>
<name>A0A843WLN2_COLES</name>